<evidence type="ECO:0000256" key="3">
    <source>
        <dbReference type="RuleBase" id="RU361134"/>
    </source>
</evidence>
<dbReference type="SMART" id="SM00642">
    <property type="entry name" value="Aamy"/>
    <property type="match status" value="1"/>
</dbReference>
<dbReference type="GO" id="GO:0009313">
    <property type="term" value="P:oligosaccharide catabolic process"/>
    <property type="evidence" value="ECO:0007669"/>
    <property type="project" value="TreeGrafter"/>
</dbReference>
<gene>
    <name evidence="5" type="ORF">JPM2_6060</name>
</gene>
<dbReference type="InterPro" id="IPR006047">
    <property type="entry name" value="GH13_cat_dom"/>
</dbReference>
<evidence type="ECO:0000256" key="2">
    <source>
        <dbReference type="RuleBase" id="RU003615"/>
    </source>
</evidence>
<dbReference type="PANTHER" id="PTHR10357:SF179">
    <property type="entry name" value="NEUTRAL AND BASIC AMINO ACID TRANSPORT PROTEIN RBAT"/>
    <property type="match status" value="1"/>
</dbReference>
<dbReference type="Gene3D" id="3.90.400.10">
    <property type="entry name" value="Oligo-1,6-glucosidase, Domain 2"/>
    <property type="match status" value="1"/>
</dbReference>
<keyword evidence="3" id="KW-0119">Carbohydrate metabolism</keyword>
<evidence type="ECO:0000256" key="1">
    <source>
        <dbReference type="ARBA" id="ARBA00008061"/>
    </source>
</evidence>
<dbReference type="GO" id="GO:0043169">
    <property type="term" value="F:cation binding"/>
    <property type="evidence" value="ECO:0007669"/>
    <property type="project" value="InterPro"/>
</dbReference>
<dbReference type="Proteomes" id="UP000464317">
    <property type="component" value="Chromosome"/>
</dbReference>
<dbReference type="EC" id="3.2.1.1" evidence="3"/>
<dbReference type="InterPro" id="IPR006046">
    <property type="entry name" value="Alpha_amylase"/>
</dbReference>
<dbReference type="PANTHER" id="PTHR10357">
    <property type="entry name" value="ALPHA-AMYLASE FAMILY MEMBER"/>
    <property type="match status" value="1"/>
</dbReference>
<comment type="catalytic activity">
    <reaction evidence="3">
        <text>Endohydrolysis of (1-&gt;4)-alpha-D-glucosidic linkages in polysaccharides containing three or more (1-&gt;4)-alpha-linked D-glucose units.</text>
        <dbReference type="EC" id="3.2.1.1"/>
    </reaction>
</comment>
<evidence type="ECO:0000313" key="5">
    <source>
        <dbReference type="EMBL" id="BBU47913.1"/>
    </source>
</evidence>
<keyword evidence="3" id="KW-0326">Glycosidase</keyword>
<organism evidence="5 6">
    <name type="scientific">Mycoplasmopsis felis</name>
    <dbReference type="NCBI Taxonomy" id="33923"/>
    <lineage>
        <taxon>Bacteria</taxon>
        <taxon>Bacillati</taxon>
        <taxon>Mycoplasmatota</taxon>
        <taxon>Mycoplasmoidales</taxon>
        <taxon>Metamycoplasmataceae</taxon>
        <taxon>Mycoplasmopsis</taxon>
    </lineage>
</organism>
<evidence type="ECO:0000259" key="4">
    <source>
        <dbReference type="SMART" id="SM00642"/>
    </source>
</evidence>
<name>A0A809SIH9_9BACT</name>
<dbReference type="InterPro" id="IPR017853">
    <property type="entry name" value="GH"/>
</dbReference>
<protein>
    <recommendedName>
        <fullName evidence="3">Alpha-amylase</fullName>
        <ecNumber evidence="3">3.2.1.1</ecNumber>
    </recommendedName>
</protein>
<keyword evidence="3" id="KW-0378">Hydrolase</keyword>
<comment type="similarity">
    <text evidence="1 2">Belongs to the glycosyl hydrolase 13 family.</text>
</comment>
<dbReference type="RefSeq" id="WP_161553319.1">
    <property type="nucleotide sequence ID" value="NZ_AP022325.1"/>
</dbReference>
<dbReference type="Pfam" id="PF00128">
    <property type="entry name" value="Alpha-amylase"/>
    <property type="match status" value="1"/>
</dbReference>
<reference evidence="5 6" key="1">
    <citation type="submission" date="2020-01" db="EMBL/GenBank/DDBJ databases">
        <title>Complete genome sequence of Mycoplasma felis strain Myco-2.</title>
        <authorList>
            <person name="Kinoshita Y."/>
            <person name="Niwa H."/>
            <person name="Uchida-Fujii E."/>
            <person name="Nukada T."/>
        </authorList>
    </citation>
    <scope>NUCLEOTIDE SEQUENCE [LARGE SCALE GENOMIC DNA]</scope>
    <source>
        <strain evidence="5 6">Myco-2</strain>
    </source>
</reference>
<dbReference type="KEGG" id="mfel:JPM2_6060"/>
<keyword evidence="6" id="KW-1185">Reference proteome</keyword>
<dbReference type="GO" id="GO:0004556">
    <property type="term" value="F:alpha-amylase activity"/>
    <property type="evidence" value="ECO:0007669"/>
    <property type="project" value="UniProtKB-UniRule"/>
</dbReference>
<proteinExistence type="inferred from homology"/>
<accession>A0A809SIH9</accession>
<dbReference type="AlphaFoldDB" id="A0A809SIH9"/>
<dbReference type="Gene3D" id="3.20.20.80">
    <property type="entry name" value="Glycosidases"/>
    <property type="match status" value="1"/>
</dbReference>
<dbReference type="SUPFAM" id="SSF51445">
    <property type="entry name" value="(Trans)glycosidases"/>
    <property type="match status" value="1"/>
</dbReference>
<feature type="domain" description="Glycosyl hydrolase family 13 catalytic" evidence="4">
    <location>
        <begin position="236"/>
        <end position="675"/>
    </location>
</feature>
<dbReference type="InterPro" id="IPR045857">
    <property type="entry name" value="O16G_dom_2"/>
</dbReference>
<evidence type="ECO:0000313" key="6">
    <source>
        <dbReference type="Proteomes" id="UP000464317"/>
    </source>
</evidence>
<dbReference type="PRINTS" id="PR00110">
    <property type="entry name" value="ALPHAAMYLASE"/>
</dbReference>
<sequence>MNKKINYFIKRLGLFSTLTIPFFAWSCIKNEPKKTEIPKSDSWEILESIESNSSTKKDQSVFYLKTKNSLDLNQEYIIVLDDFELPIKIKESIFENQYFAYSKNIESKEYEFKYIKFKDKKITLPNQKTTKIIVHGFAEVIDPKLDFVEKENPIWDELSIDTNLNRVQNYSFDEERKLPWNNQLVKLKKLKNWGDPYFGKIIKKKNLINLSYEDEVQNLEYIAPFKNINNSNVMYQLTVYSFADGNNDGIGDFIGLKDKLDYFVNLGIDTLYLSPIHPASSYHGYDVIDYTDVAPELGGLQAFEEFIKEAHSKGIKVVIDMVLNHTSYEHPWFQQALAGNKEFQDYYYFYENDGQKRNKEGQDNIRQYFRNVYDFINTKNNPIPTTLKWVSEFWSGMPDLNLNNPKVLQELDYIHQFWAAKGVDGFRYDAFEHYFNSENSKKFNTNDPEKTRNLFNRWRNVVENTYKKAKENNINRTDLRTLLFGEWWRDPAEPIIKDYWGQNNGISSVIDGTKWKGITNVSLNWNDEINVINSLTRDGFKHEWMPFLDNHDVERWINNFKKEFNIPITVSPHKLSDLEVSAYEYAMFSLLSRDGLPILYNGNELLMQGALKSPDTNVREAYNWKDLRRRVFFADTRDNSNVISTKASSGQGTIEDIINDENSSYHKISKLINLRKKYKSMREMDVKYVTNPNNILWIWNDETKKLYESELTVRKNDDGTYLLIIYSWGNRQIANLSIKNEFEITETLFEQNLKIVEPNPGDVQIHGTGISRLGIYLISPKTSS</sequence>
<dbReference type="EMBL" id="AP022325">
    <property type="protein sequence ID" value="BBU47913.1"/>
    <property type="molecule type" value="Genomic_DNA"/>
</dbReference>